<accession>A0A939G3U4</accession>
<organism evidence="3 4">
    <name type="scientific">Fibrella aquatilis</name>
    <dbReference type="NCBI Taxonomy" id="2817059"/>
    <lineage>
        <taxon>Bacteria</taxon>
        <taxon>Pseudomonadati</taxon>
        <taxon>Bacteroidota</taxon>
        <taxon>Cytophagia</taxon>
        <taxon>Cytophagales</taxon>
        <taxon>Spirosomataceae</taxon>
        <taxon>Fibrella</taxon>
    </lineage>
</organism>
<gene>
    <name evidence="3" type="ORF">J2I48_03895</name>
</gene>
<reference evidence="3 4" key="1">
    <citation type="submission" date="2021-03" db="EMBL/GenBank/DDBJ databases">
        <title>Fibrella sp. HMF5036 genome sequencing and assembly.</title>
        <authorList>
            <person name="Kang H."/>
            <person name="Kim H."/>
            <person name="Bae S."/>
            <person name="Joh K."/>
        </authorList>
    </citation>
    <scope>NUCLEOTIDE SEQUENCE [LARGE SCALE GENOMIC DNA]</scope>
    <source>
        <strain evidence="3 4">HMF5036</strain>
    </source>
</reference>
<evidence type="ECO:0000256" key="1">
    <source>
        <dbReference type="SAM" id="MobiDB-lite"/>
    </source>
</evidence>
<sequence>MKQILLAYGLFIGLLWTTSARAQEPGRSRLELGRKNSPASVANTSSKPQRLLMPRPMPMSPMDRLLTQGRNDMLRAYYRSILLAPTAVKATTPRLGVATPESTMTSQPVMDRQADDAVRSEDQMYSSNRLTVSNIYPNPAHDVAEIDYTMHSSVGDVNITLLNVLGTPVAEYSLDRNERKVRIQTRDMPTGYYFYQLSVEGVKVATKKLLVKHQ</sequence>
<feature type="domain" description="Secretion system C-terminal sorting" evidence="2">
    <location>
        <begin position="135"/>
        <end position="211"/>
    </location>
</feature>
<dbReference type="EMBL" id="JAFMYU010000002">
    <property type="protein sequence ID" value="MBO0930119.1"/>
    <property type="molecule type" value="Genomic_DNA"/>
</dbReference>
<proteinExistence type="predicted"/>
<dbReference type="Pfam" id="PF18962">
    <property type="entry name" value="Por_Secre_tail"/>
    <property type="match status" value="1"/>
</dbReference>
<protein>
    <submittedName>
        <fullName evidence="3">T9SS type A sorting domain-containing protein</fullName>
    </submittedName>
</protein>
<evidence type="ECO:0000259" key="2">
    <source>
        <dbReference type="Pfam" id="PF18962"/>
    </source>
</evidence>
<feature type="compositionally biased region" description="Low complexity" evidence="1">
    <location>
        <begin position="50"/>
        <end position="60"/>
    </location>
</feature>
<dbReference type="Proteomes" id="UP000664795">
    <property type="component" value="Unassembled WGS sequence"/>
</dbReference>
<evidence type="ECO:0000313" key="4">
    <source>
        <dbReference type="Proteomes" id="UP000664795"/>
    </source>
</evidence>
<feature type="region of interest" description="Disordered" evidence="1">
    <location>
        <begin position="27"/>
        <end position="60"/>
    </location>
</feature>
<dbReference type="RefSeq" id="WP_207334082.1">
    <property type="nucleotide sequence ID" value="NZ_JAFMYU010000002.1"/>
</dbReference>
<dbReference type="NCBIfam" id="TIGR04183">
    <property type="entry name" value="Por_Secre_tail"/>
    <property type="match status" value="1"/>
</dbReference>
<comment type="caution">
    <text evidence="3">The sequence shown here is derived from an EMBL/GenBank/DDBJ whole genome shotgun (WGS) entry which is preliminary data.</text>
</comment>
<dbReference type="InterPro" id="IPR026444">
    <property type="entry name" value="Secre_tail"/>
</dbReference>
<name>A0A939G3U4_9BACT</name>
<keyword evidence="4" id="KW-1185">Reference proteome</keyword>
<dbReference type="AlphaFoldDB" id="A0A939G3U4"/>
<feature type="compositionally biased region" description="Polar residues" evidence="1">
    <location>
        <begin position="37"/>
        <end position="48"/>
    </location>
</feature>
<evidence type="ECO:0000313" key="3">
    <source>
        <dbReference type="EMBL" id="MBO0930119.1"/>
    </source>
</evidence>